<dbReference type="HAMAP" id="MF_00983">
    <property type="entry name" value="PriA"/>
    <property type="match status" value="1"/>
</dbReference>
<dbReference type="FunFam" id="3.40.50.300:FF:000489">
    <property type="entry name" value="Primosome assembly protein PriA"/>
    <property type="match status" value="1"/>
</dbReference>
<keyword evidence="4 12" id="KW-0547">Nucleotide-binding</keyword>
<dbReference type="InterPro" id="IPR041236">
    <property type="entry name" value="PriA_C"/>
</dbReference>
<organism evidence="15 16">
    <name type="scientific">Sediminispirochaeta smaragdinae (strain DSM 11293 / JCM 15392 / SEBR 4228)</name>
    <name type="common">Spirochaeta smaragdinae</name>
    <dbReference type="NCBI Taxonomy" id="573413"/>
    <lineage>
        <taxon>Bacteria</taxon>
        <taxon>Pseudomonadati</taxon>
        <taxon>Spirochaetota</taxon>
        <taxon>Spirochaetia</taxon>
        <taxon>Spirochaetales</taxon>
        <taxon>Spirochaetaceae</taxon>
        <taxon>Sediminispirochaeta</taxon>
    </lineage>
</organism>
<reference evidence="15 16" key="1">
    <citation type="journal article" date="2010" name="Stand. Genomic Sci.">
        <title>Complete genome sequence of Spirochaeta smaragdinae type strain (SEBR 4228).</title>
        <authorList>
            <person name="Mavromatis K."/>
            <person name="Yasawong M."/>
            <person name="Chertkov O."/>
            <person name="Lapidus A."/>
            <person name="Lucas S."/>
            <person name="Nolan M."/>
            <person name="Del Rio T.G."/>
            <person name="Tice H."/>
            <person name="Cheng J.F."/>
            <person name="Pitluck S."/>
            <person name="Liolios K."/>
            <person name="Ivanova N."/>
            <person name="Tapia R."/>
            <person name="Han C."/>
            <person name="Bruce D."/>
            <person name="Goodwin L."/>
            <person name="Pati A."/>
            <person name="Chen A."/>
            <person name="Palaniappan K."/>
            <person name="Land M."/>
            <person name="Hauser L."/>
            <person name="Chang Y.J."/>
            <person name="Jeffries C.D."/>
            <person name="Detter J.C."/>
            <person name="Rohde M."/>
            <person name="Brambilla E."/>
            <person name="Spring S."/>
            <person name="Goker M."/>
            <person name="Sikorski J."/>
            <person name="Woyke T."/>
            <person name="Bristow J."/>
            <person name="Eisen J.A."/>
            <person name="Markowitz V."/>
            <person name="Hugenholtz P."/>
            <person name="Klenk H.P."/>
            <person name="Kyrpides N.C."/>
        </authorList>
    </citation>
    <scope>NUCLEOTIDE SEQUENCE [LARGE SCALE GENOMIC DNA]</scope>
    <source>
        <strain evidence="16">DSM 11293 / JCM 15392 / SEBR 4228</strain>
    </source>
</reference>
<dbReference type="PANTHER" id="PTHR30580">
    <property type="entry name" value="PRIMOSOMAL PROTEIN N"/>
    <property type="match status" value="1"/>
</dbReference>
<comment type="catalytic activity">
    <reaction evidence="12">
        <text>Couples ATP hydrolysis with the unwinding of duplex DNA by translocating in the 3'-5' direction.</text>
        <dbReference type="EC" id="5.6.2.4"/>
    </reaction>
</comment>
<accession>E1R615</accession>
<feature type="binding site" evidence="12">
    <location>
        <position position="412"/>
    </location>
    <ligand>
        <name>Zn(2+)</name>
        <dbReference type="ChEBI" id="CHEBI:29105"/>
        <label>1</label>
    </ligand>
</feature>
<evidence type="ECO:0000259" key="14">
    <source>
        <dbReference type="PROSITE" id="PS51194"/>
    </source>
</evidence>
<dbReference type="HOGENOM" id="CLU_013353_4_1_12"/>
<comment type="subunit">
    <text evidence="12">Component of the replication restart primosome.</text>
</comment>
<keyword evidence="1 12" id="KW-0639">Primosome</keyword>
<gene>
    <name evidence="12" type="primary">priA</name>
    <name evidence="15" type="ordered locus">Spirs_1653</name>
</gene>
<dbReference type="NCBIfam" id="TIGR00595">
    <property type="entry name" value="priA"/>
    <property type="match status" value="1"/>
</dbReference>
<comment type="function">
    <text evidence="12">Initiates the restart of stalled replication forks, which reloads the replicative helicase on sites other than the origin of replication. Recognizes and binds to abandoned replication forks and remodels them to uncover a helicase loading site. Promotes assembly of the primosome at these replication forks.</text>
</comment>
<keyword evidence="10 12" id="KW-0413">Isomerase</keyword>
<dbReference type="InterPro" id="IPR001650">
    <property type="entry name" value="Helicase_C-like"/>
</dbReference>
<evidence type="ECO:0000256" key="5">
    <source>
        <dbReference type="ARBA" id="ARBA00022801"/>
    </source>
</evidence>
<evidence type="ECO:0000256" key="2">
    <source>
        <dbReference type="ARBA" id="ARBA00022705"/>
    </source>
</evidence>
<keyword evidence="5 12" id="KW-0378">Hydrolase</keyword>
<dbReference type="PROSITE" id="PS51194">
    <property type="entry name" value="HELICASE_CTER"/>
    <property type="match status" value="1"/>
</dbReference>
<dbReference type="InterPro" id="IPR011545">
    <property type="entry name" value="DEAD/DEAH_box_helicase_dom"/>
</dbReference>
<evidence type="ECO:0000313" key="16">
    <source>
        <dbReference type="Proteomes" id="UP000002318"/>
    </source>
</evidence>
<keyword evidence="9 12" id="KW-0238">DNA-binding</keyword>
<keyword evidence="8 12" id="KW-0067">ATP-binding</keyword>
<comment type="similarity">
    <text evidence="12">Belongs to the helicase family. PriA subfamily.</text>
</comment>
<sequence>MNDYFLQLLFNLPLDDSFTYLPPLDEAQEEPPSLEAFAARWRGRRVIAPFGRRSVTGFVVDVSDHPPKGDFTIRRVTRCIDDEPLFGDQELELASWMASMYLASTGEALAAMLPGGRRESSVPSFSVEEEIAAIKPHSLSSQQSSALEAILGNDQRAKYLYGVTGSGKTEVFLRAAEATIAAGKGVIYLVPEISLTHQLVDAIRGRFTDQVALLHSALTPSQRLAEWKKLRGGQALLAVGARSAVFAPIKKLGMIIIDEEHEASYKSGTSPRYHARQVAMRRAALSGARLVMGSATPSVEAYAFMEEGSIQRLSLTERIAGGVLPSVEVVDMRGKNGTLSDELIARMRSAKEAGRQSILFLNRRGFSYFFHCRSCGYQMTCKRCSVALTFHKSSGRMVCHYCGWSRPPLEVCPECGSLDVGYSGFGTEKIEEDVRNHFPDFRLERADTDAVKKKGSLKRILDHFKKGQTDVLLGTQMVAKGLNFPGVSLVGIVQADSSLHLPDFRSRERTFALITQVAGRAGRYDSDGRVVIQTFTPEDPAIALASEGRVEEFYRQELESRRALGFPPASRLLRLVFRSRDAKEAEAACERAASFLRSQLPRGSEILGPAECPIAIIAKNYRFQLILRARKLSMLLPAVTGYRRQKRGKGLYVEYDVDPVSLL</sequence>
<feature type="binding site" evidence="12">
    <location>
        <position position="384"/>
    </location>
    <ligand>
        <name>Zn(2+)</name>
        <dbReference type="ChEBI" id="CHEBI:29105"/>
        <label>2</label>
    </ligand>
</feature>
<dbReference type="InterPro" id="IPR014001">
    <property type="entry name" value="Helicase_ATP-bd"/>
</dbReference>
<evidence type="ECO:0000256" key="6">
    <source>
        <dbReference type="ARBA" id="ARBA00022806"/>
    </source>
</evidence>
<feature type="binding site" evidence="12">
    <location>
        <position position="399"/>
    </location>
    <ligand>
        <name>Zn(2+)</name>
        <dbReference type="ChEBI" id="CHEBI:29105"/>
        <label>2</label>
    </ligand>
</feature>
<protein>
    <recommendedName>
        <fullName evidence="12">Replication restart protein PriA</fullName>
    </recommendedName>
    <alternativeName>
        <fullName evidence="12">ATP-dependent DNA helicase PriA</fullName>
        <ecNumber evidence="12">5.6.2.4</ecNumber>
    </alternativeName>
    <alternativeName>
        <fullName evidence="12">DNA 3'-5' helicase PriA</fullName>
    </alternativeName>
</protein>
<evidence type="ECO:0000256" key="1">
    <source>
        <dbReference type="ARBA" id="ARBA00022515"/>
    </source>
</evidence>
<proteinExistence type="inferred from homology"/>
<feature type="domain" description="Helicase ATP-binding" evidence="13">
    <location>
        <begin position="149"/>
        <end position="315"/>
    </location>
</feature>
<comment type="cofactor">
    <cofactor evidence="12">
        <name>Zn(2+)</name>
        <dbReference type="ChEBI" id="CHEBI:29105"/>
    </cofactor>
    <text evidence="12">Binds 2 zinc ions per subunit.</text>
</comment>
<feature type="binding site" evidence="12">
    <location>
        <position position="415"/>
    </location>
    <ligand>
        <name>Zn(2+)</name>
        <dbReference type="ChEBI" id="CHEBI:29105"/>
        <label>1</label>
    </ligand>
</feature>
<keyword evidence="16" id="KW-1185">Reference proteome</keyword>
<feature type="binding site" evidence="12">
    <location>
        <position position="402"/>
    </location>
    <ligand>
        <name>Zn(2+)</name>
        <dbReference type="ChEBI" id="CHEBI:29105"/>
        <label>2</label>
    </ligand>
</feature>
<evidence type="ECO:0000256" key="3">
    <source>
        <dbReference type="ARBA" id="ARBA00022723"/>
    </source>
</evidence>
<dbReference type="GO" id="GO:0006269">
    <property type="term" value="P:DNA replication, synthesis of primer"/>
    <property type="evidence" value="ECO:0007669"/>
    <property type="project" value="UniProtKB-KW"/>
</dbReference>
<evidence type="ECO:0000256" key="4">
    <source>
        <dbReference type="ARBA" id="ARBA00022741"/>
    </source>
</evidence>
<dbReference type="Pfam" id="PF00271">
    <property type="entry name" value="Helicase_C"/>
    <property type="match status" value="1"/>
</dbReference>
<dbReference type="InterPro" id="IPR041222">
    <property type="entry name" value="PriA_3primeBD"/>
</dbReference>
<dbReference type="CDD" id="cd18804">
    <property type="entry name" value="SF2_C_priA"/>
    <property type="match status" value="1"/>
</dbReference>
<name>E1R615_SEDSS</name>
<evidence type="ECO:0000313" key="15">
    <source>
        <dbReference type="EMBL" id="ADK80780.1"/>
    </source>
</evidence>
<dbReference type="KEGG" id="ssm:Spirs_1653"/>
<dbReference type="GO" id="GO:0006270">
    <property type="term" value="P:DNA replication initiation"/>
    <property type="evidence" value="ECO:0007669"/>
    <property type="project" value="TreeGrafter"/>
</dbReference>
<dbReference type="GO" id="GO:0043138">
    <property type="term" value="F:3'-5' DNA helicase activity"/>
    <property type="evidence" value="ECO:0007669"/>
    <property type="project" value="UniProtKB-EC"/>
</dbReference>
<dbReference type="Pfam" id="PF18074">
    <property type="entry name" value="PriA_C"/>
    <property type="match status" value="1"/>
</dbReference>
<feature type="binding site" evidence="12">
    <location>
        <position position="375"/>
    </location>
    <ligand>
        <name>Zn(2+)</name>
        <dbReference type="ChEBI" id="CHEBI:29105"/>
        <label>1</label>
    </ligand>
</feature>
<dbReference type="Pfam" id="PF18319">
    <property type="entry name" value="Zn_ribbon_PriA"/>
    <property type="match status" value="1"/>
</dbReference>
<dbReference type="InterPro" id="IPR027417">
    <property type="entry name" value="P-loop_NTPase"/>
</dbReference>
<evidence type="ECO:0000256" key="12">
    <source>
        <dbReference type="HAMAP-Rule" id="MF_00983"/>
    </source>
</evidence>
<evidence type="ECO:0000256" key="8">
    <source>
        <dbReference type="ARBA" id="ARBA00022840"/>
    </source>
</evidence>
<dbReference type="InterPro" id="IPR042115">
    <property type="entry name" value="PriA_3primeBD_sf"/>
</dbReference>
<evidence type="ECO:0000256" key="10">
    <source>
        <dbReference type="ARBA" id="ARBA00023235"/>
    </source>
</evidence>
<evidence type="ECO:0000256" key="11">
    <source>
        <dbReference type="ARBA" id="ARBA00048988"/>
    </source>
</evidence>
<dbReference type="Pfam" id="PF00270">
    <property type="entry name" value="DEAD"/>
    <property type="match status" value="1"/>
</dbReference>
<feature type="domain" description="Helicase C-terminal" evidence="14">
    <location>
        <begin position="407"/>
        <end position="574"/>
    </location>
</feature>
<dbReference type="SUPFAM" id="SSF52540">
    <property type="entry name" value="P-loop containing nucleoside triphosphate hydrolases"/>
    <property type="match status" value="1"/>
</dbReference>
<dbReference type="SMART" id="SM00490">
    <property type="entry name" value="HELICc"/>
    <property type="match status" value="1"/>
</dbReference>
<dbReference type="PANTHER" id="PTHR30580:SF0">
    <property type="entry name" value="PRIMOSOMAL PROTEIN N"/>
    <property type="match status" value="1"/>
</dbReference>
<keyword evidence="2 12" id="KW-0235">DNA replication</keyword>
<evidence type="ECO:0000259" key="13">
    <source>
        <dbReference type="PROSITE" id="PS51192"/>
    </source>
</evidence>
<dbReference type="EC" id="5.6.2.4" evidence="12"/>
<dbReference type="InterPro" id="IPR005259">
    <property type="entry name" value="PriA"/>
</dbReference>
<dbReference type="SMART" id="SM00487">
    <property type="entry name" value="DEXDc"/>
    <property type="match status" value="1"/>
</dbReference>
<keyword evidence="7 12" id="KW-0862">Zinc</keyword>
<dbReference type="PROSITE" id="PS51192">
    <property type="entry name" value="HELICASE_ATP_BIND_1"/>
    <property type="match status" value="1"/>
</dbReference>
<evidence type="ECO:0000256" key="9">
    <source>
        <dbReference type="ARBA" id="ARBA00023125"/>
    </source>
</evidence>
<dbReference type="eggNOG" id="COG1198">
    <property type="taxonomic scope" value="Bacteria"/>
</dbReference>
<comment type="catalytic activity">
    <reaction evidence="11 12">
        <text>ATP + H2O = ADP + phosphate + H(+)</text>
        <dbReference type="Rhea" id="RHEA:13065"/>
        <dbReference type="ChEBI" id="CHEBI:15377"/>
        <dbReference type="ChEBI" id="CHEBI:15378"/>
        <dbReference type="ChEBI" id="CHEBI:30616"/>
        <dbReference type="ChEBI" id="CHEBI:43474"/>
        <dbReference type="ChEBI" id="CHEBI:456216"/>
        <dbReference type="EC" id="5.6.2.4"/>
    </reaction>
</comment>
<dbReference type="CDD" id="cd17929">
    <property type="entry name" value="DEXHc_priA"/>
    <property type="match status" value="1"/>
</dbReference>
<dbReference type="GO" id="GO:0016887">
    <property type="term" value="F:ATP hydrolysis activity"/>
    <property type="evidence" value="ECO:0007669"/>
    <property type="project" value="RHEA"/>
</dbReference>
<dbReference type="STRING" id="573413.Spirs_1653"/>
<dbReference type="AlphaFoldDB" id="E1R615"/>
<dbReference type="GO" id="GO:0005524">
    <property type="term" value="F:ATP binding"/>
    <property type="evidence" value="ECO:0007669"/>
    <property type="project" value="UniProtKB-UniRule"/>
</dbReference>
<keyword evidence="3 12" id="KW-0479">Metal-binding</keyword>
<dbReference type="GO" id="GO:1990077">
    <property type="term" value="C:primosome complex"/>
    <property type="evidence" value="ECO:0007669"/>
    <property type="project" value="UniProtKB-UniRule"/>
</dbReference>
<dbReference type="Gene3D" id="3.40.1440.60">
    <property type="entry name" value="PriA, 3(prime) DNA-binding domain"/>
    <property type="match status" value="1"/>
</dbReference>
<dbReference type="GO" id="GO:0008270">
    <property type="term" value="F:zinc ion binding"/>
    <property type="evidence" value="ECO:0007669"/>
    <property type="project" value="UniProtKB-UniRule"/>
</dbReference>
<evidence type="ECO:0000256" key="7">
    <source>
        <dbReference type="ARBA" id="ARBA00022833"/>
    </source>
</evidence>
<dbReference type="Pfam" id="PF17764">
    <property type="entry name" value="PriA_3primeBD"/>
    <property type="match status" value="1"/>
</dbReference>
<dbReference type="OrthoDB" id="9759544at2"/>
<keyword evidence="6 12" id="KW-0347">Helicase</keyword>
<dbReference type="RefSeq" id="WP_013254244.1">
    <property type="nucleotide sequence ID" value="NC_014364.1"/>
</dbReference>
<dbReference type="GO" id="GO:0006302">
    <property type="term" value="P:double-strand break repair"/>
    <property type="evidence" value="ECO:0007669"/>
    <property type="project" value="InterPro"/>
</dbReference>
<feature type="binding site" evidence="12">
    <location>
        <position position="372"/>
    </location>
    <ligand>
        <name>Zn(2+)</name>
        <dbReference type="ChEBI" id="CHEBI:29105"/>
        <label>1</label>
    </ligand>
</feature>
<dbReference type="EMBL" id="CP002116">
    <property type="protein sequence ID" value="ADK80780.1"/>
    <property type="molecule type" value="Genomic_DNA"/>
</dbReference>
<dbReference type="GO" id="GO:0006310">
    <property type="term" value="P:DNA recombination"/>
    <property type="evidence" value="ECO:0007669"/>
    <property type="project" value="InterPro"/>
</dbReference>
<feature type="binding site" evidence="12">
    <location>
        <position position="381"/>
    </location>
    <ligand>
        <name>Zn(2+)</name>
        <dbReference type="ChEBI" id="CHEBI:29105"/>
        <label>2</label>
    </ligand>
</feature>
<dbReference type="Gene3D" id="3.40.50.300">
    <property type="entry name" value="P-loop containing nucleotide triphosphate hydrolases"/>
    <property type="match status" value="2"/>
</dbReference>
<dbReference type="Proteomes" id="UP000002318">
    <property type="component" value="Chromosome"/>
</dbReference>
<dbReference type="InterPro" id="IPR040498">
    <property type="entry name" value="PriA_CRR"/>
</dbReference>
<dbReference type="GO" id="GO:0003677">
    <property type="term" value="F:DNA binding"/>
    <property type="evidence" value="ECO:0007669"/>
    <property type="project" value="UniProtKB-UniRule"/>
</dbReference>